<feature type="domain" description="Carboxyltransferase" evidence="4">
    <location>
        <begin position="32"/>
        <end position="319"/>
    </location>
</feature>
<dbReference type="PANTHER" id="PTHR43309">
    <property type="entry name" value="5-OXOPROLINASE SUBUNIT C"/>
    <property type="match status" value="1"/>
</dbReference>
<gene>
    <name evidence="5" type="primary">kipA</name>
    <name evidence="5" type="ORF">OPDIPICF_00647</name>
</gene>
<dbReference type="AlphaFoldDB" id="A0A5S9N3B6"/>
<keyword evidence="3" id="KW-0067">ATP-binding</keyword>
<dbReference type="SUPFAM" id="SSF50891">
    <property type="entry name" value="Cyclophilin-like"/>
    <property type="match status" value="1"/>
</dbReference>
<dbReference type="SMART" id="SM00797">
    <property type="entry name" value="AHS2"/>
    <property type="match status" value="1"/>
</dbReference>
<dbReference type="InterPro" id="IPR003778">
    <property type="entry name" value="CT_A_B"/>
</dbReference>
<reference evidence="5 6" key="1">
    <citation type="submission" date="2019-11" db="EMBL/GenBank/DDBJ databases">
        <authorList>
            <person name="Holert J."/>
        </authorList>
    </citation>
    <scope>NUCLEOTIDE SEQUENCE [LARGE SCALE GENOMIC DNA]</scope>
    <source>
        <strain evidence="5">SB11_3</strain>
    </source>
</reference>
<dbReference type="OrthoDB" id="9768696at2"/>
<proteinExistence type="predicted"/>
<dbReference type="Proteomes" id="UP000441399">
    <property type="component" value="Unassembled WGS sequence"/>
</dbReference>
<dbReference type="PANTHER" id="PTHR43309:SF4">
    <property type="entry name" value="CARBOXYLTRANSFERASE DOMAIN-CONTAINING PROTEIN"/>
    <property type="match status" value="1"/>
</dbReference>
<evidence type="ECO:0000259" key="4">
    <source>
        <dbReference type="SMART" id="SM00797"/>
    </source>
</evidence>
<organism evidence="5 6">
    <name type="scientific">BD1-7 clade bacterium</name>
    <dbReference type="NCBI Taxonomy" id="2029982"/>
    <lineage>
        <taxon>Bacteria</taxon>
        <taxon>Pseudomonadati</taxon>
        <taxon>Pseudomonadota</taxon>
        <taxon>Gammaproteobacteria</taxon>
        <taxon>Cellvibrionales</taxon>
        <taxon>Spongiibacteraceae</taxon>
        <taxon>BD1-7 clade</taxon>
    </lineage>
</organism>
<dbReference type="Gene3D" id="2.40.100.10">
    <property type="entry name" value="Cyclophilin-like"/>
    <property type="match status" value="1"/>
</dbReference>
<sequence>MKIPASATPAFEIIAPGPLAQFQDTGRYGVAHLGMTTAGAIDNDAYYWANRLCNNTEGATVIEIAFGGYKARALTCCSIAITGCSLNVMVNGKRVSQWVSTHLKPGDLLTLDYSKSGARAYLAIAGGFASPELFNSASTCNREDLLPPITASQTLYANTSSTACIEQALSRSDFSQLGAAYGEQSLPDTLGIVINTNNTQWSPTEQAQLEEQLTNQCFNVSPQSDRMGIRLTSSAVIKMPSQTVLSEGMATGTVQLPPSGQPIIMMHDHQTIGGYPKIGYLMETHWPKVAQLIPGNQVRFDVVTLEQAIAALKHRQEQRNTIALHPIRRW</sequence>
<accession>A0A5S9N3B6</accession>
<protein>
    <submittedName>
        <fullName evidence="5">KipI antagonist</fullName>
    </submittedName>
</protein>
<dbReference type="InterPro" id="IPR052708">
    <property type="entry name" value="PxpC"/>
</dbReference>
<evidence type="ECO:0000256" key="1">
    <source>
        <dbReference type="ARBA" id="ARBA00022741"/>
    </source>
</evidence>
<dbReference type="Pfam" id="PF02626">
    <property type="entry name" value="CT_A_B"/>
    <property type="match status" value="1"/>
</dbReference>
<keyword evidence="2" id="KW-0378">Hydrolase</keyword>
<evidence type="ECO:0000256" key="2">
    <source>
        <dbReference type="ARBA" id="ARBA00022801"/>
    </source>
</evidence>
<dbReference type="GO" id="GO:0016787">
    <property type="term" value="F:hydrolase activity"/>
    <property type="evidence" value="ECO:0007669"/>
    <property type="project" value="UniProtKB-KW"/>
</dbReference>
<dbReference type="InterPro" id="IPR029000">
    <property type="entry name" value="Cyclophilin-like_dom_sf"/>
</dbReference>
<keyword evidence="6" id="KW-1185">Reference proteome</keyword>
<evidence type="ECO:0000313" key="5">
    <source>
        <dbReference type="EMBL" id="CAA0084243.1"/>
    </source>
</evidence>
<name>A0A5S9N3B6_9GAMM</name>
<keyword evidence="1" id="KW-0547">Nucleotide-binding</keyword>
<evidence type="ECO:0000313" key="6">
    <source>
        <dbReference type="Proteomes" id="UP000441399"/>
    </source>
</evidence>
<dbReference type="GO" id="GO:0005524">
    <property type="term" value="F:ATP binding"/>
    <property type="evidence" value="ECO:0007669"/>
    <property type="project" value="UniProtKB-KW"/>
</dbReference>
<evidence type="ECO:0000256" key="3">
    <source>
        <dbReference type="ARBA" id="ARBA00022840"/>
    </source>
</evidence>
<dbReference type="EMBL" id="CACSIO010000001">
    <property type="protein sequence ID" value="CAA0084243.1"/>
    <property type="molecule type" value="Genomic_DNA"/>
</dbReference>